<sequence>MPPDLGVKNIDSKRETKLRKSAKKKSAAQPKKRAAQPKKRATQPSKRGKRAAAELTNARQMRSFEGEKTFLELPKGIRI</sequence>
<evidence type="ECO:0000313" key="1">
    <source>
        <dbReference type="EMBL" id="KAK3707554.1"/>
    </source>
</evidence>
<name>A0ACC3N0P2_9PEZI</name>
<proteinExistence type="predicted"/>
<comment type="caution">
    <text evidence="1">The sequence shown here is derived from an EMBL/GenBank/DDBJ whole genome shotgun (WGS) entry which is preliminary data.</text>
</comment>
<keyword evidence="2" id="KW-1185">Reference proteome</keyword>
<evidence type="ECO:0000313" key="2">
    <source>
        <dbReference type="Proteomes" id="UP001281147"/>
    </source>
</evidence>
<reference evidence="1" key="1">
    <citation type="submission" date="2023-07" db="EMBL/GenBank/DDBJ databases">
        <title>Black Yeasts Isolated from many extreme environments.</title>
        <authorList>
            <person name="Coleine C."/>
            <person name="Stajich J.E."/>
            <person name="Selbmann L."/>
        </authorList>
    </citation>
    <scope>NUCLEOTIDE SEQUENCE</scope>
    <source>
        <strain evidence="1">CCFEE 5714</strain>
    </source>
</reference>
<dbReference type="Proteomes" id="UP001281147">
    <property type="component" value="Unassembled WGS sequence"/>
</dbReference>
<dbReference type="EMBL" id="JAUTXU010000109">
    <property type="protein sequence ID" value="KAK3707554.1"/>
    <property type="molecule type" value="Genomic_DNA"/>
</dbReference>
<organism evidence="1 2">
    <name type="scientific">Vermiconidia calcicola</name>
    <dbReference type="NCBI Taxonomy" id="1690605"/>
    <lineage>
        <taxon>Eukaryota</taxon>
        <taxon>Fungi</taxon>
        <taxon>Dikarya</taxon>
        <taxon>Ascomycota</taxon>
        <taxon>Pezizomycotina</taxon>
        <taxon>Dothideomycetes</taxon>
        <taxon>Dothideomycetidae</taxon>
        <taxon>Mycosphaerellales</taxon>
        <taxon>Extremaceae</taxon>
        <taxon>Vermiconidia</taxon>
    </lineage>
</organism>
<gene>
    <name evidence="1" type="ORF">LTR37_012049</name>
</gene>
<protein>
    <submittedName>
        <fullName evidence="1">Uncharacterized protein</fullName>
    </submittedName>
</protein>
<accession>A0ACC3N0P2</accession>